<evidence type="ECO:0000259" key="12">
    <source>
        <dbReference type="PROSITE" id="PS51116"/>
    </source>
</evidence>
<dbReference type="InterPro" id="IPR050440">
    <property type="entry name" value="Laminin/Netrin_ECM"/>
</dbReference>
<dbReference type="PANTHER" id="PTHR10574:SF406">
    <property type="entry name" value="LAMININ SUBUNIT ALPHA 5"/>
    <property type="match status" value="1"/>
</dbReference>
<keyword evidence="5" id="KW-0084">Basement membrane</keyword>
<evidence type="ECO:0000313" key="14">
    <source>
        <dbReference type="Proteomes" id="UP001233999"/>
    </source>
</evidence>
<keyword evidence="14" id="KW-1185">Reference proteome</keyword>
<reference evidence="13" key="1">
    <citation type="journal article" date="2023" name="IScience">
        <title>Live-bearing cockroach genome reveals convergent evolutionary mechanisms linked to viviparity in insects and beyond.</title>
        <authorList>
            <person name="Fouks B."/>
            <person name="Harrison M.C."/>
            <person name="Mikhailova A.A."/>
            <person name="Marchal E."/>
            <person name="English S."/>
            <person name="Carruthers M."/>
            <person name="Jennings E.C."/>
            <person name="Chiamaka E.L."/>
            <person name="Frigard R.A."/>
            <person name="Pippel M."/>
            <person name="Attardo G.M."/>
            <person name="Benoit J.B."/>
            <person name="Bornberg-Bauer E."/>
            <person name="Tobe S.S."/>
        </authorList>
    </citation>
    <scope>NUCLEOTIDE SEQUENCE</scope>
    <source>
        <strain evidence="13">Stay&amp;Tobe</strain>
    </source>
</reference>
<dbReference type="Proteomes" id="UP001233999">
    <property type="component" value="Unassembled WGS sequence"/>
</dbReference>
<comment type="subcellular location">
    <subcellularLocation>
        <location evidence="1">Secreted</location>
        <location evidence="1">Extracellular space</location>
        <location evidence="1">Extracellular matrix</location>
        <location evidence="1">Basement membrane</location>
    </subcellularLocation>
</comment>
<gene>
    <name evidence="13" type="ORF">L9F63_024702</name>
</gene>
<dbReference type="Pfam" id="PF21199">
    <property type="entry name" value="LAMININ_IV_B"/>
    <property type="match status" value="1"/>
</dbReference>
<keyword evidence="7 10" id="KW-1015">Disulfide bond</keyword>
<keyword evidence="9 10" id="KW-0424">Laminin EGF-like domain</keyword>
<feature type="disulfide bond" evidence="10">
    <location>
        <begin position="35"/>
        <end position="49"/>
    </location>
</feature>
<feature type="domain" description="Laminin IV type B" evidence="12">
    <location>
        <begin position="91"/>
        <end position="304"/>
    </location>
</feature>
<dbReference type="GO" id="GO:0009888">
    <property type="term" value="P:tissue development"/>
    <property type="evidence" value="ECO:0007669"/>
    <property type="project" value="TreeGrafter"/>
</dbReference>
<feature type="non-terminal residue" evidence="13">
    <location>
        <position position="321"/>
    </location>
</feature>
<keyword evidence="6" id="KW-0175">Coiled coil</keyword>
<dbReference type="GO" id="GO:0007155">
    <property type="term" value="P:cell adhesion"/>
    <property type="evidence" value="ECO:0007669"/>
    <property type="project" value="UniProtKB-ARBA"/>
</dbReference>
<organism evidence="13 14">
    <name type="scientific">Diploptera punctata</name>
    <name type="common">Pacific beetle cockroach</name>
    <dbReference type="NCBI Taxonomy" id="6984"/>
    <lineage>
        <taxon>Eukaryota</taxon>
        <taxon>Metazoa</taxon>
        <taxon>Ecdysozoa</taxon>
        <taxon>Arthropoda</taxon>
        <taxon>Hexapoda</taxon>
        <taxon>Insecta</taxon>
        <taxon>Pterygota</taxon>
        <taxon>Neoptera</taxon>
        <taxon>Polyneoptera</taxon>
        <taxon>Dictyoptera</taxon>
        <taxon>Blattodea</taxon>
        <taxon>Blaberoidea</taxon>
        <taxon>Blaberidae</taxon>
        <taxon>Diplopterinae</taxon>
        <taxon>Diploptera</taxon>
    </lineage>
</organism>
<evidence type="ECO:0000256" key="4">
    <source>
        <dbReference type="ARBA" id="ARBA00022737"/>
    </source>
</evidence>
<proteinExistence type="predicted"/>
<dbReference type="GO" id="GO:0048468">
    <property type="term" value="P:cell development"/>
    <property type="evidence" value="ECO:0007669"/>
    <property type="project" value="UniProtKB-ARBA"/>
</dbReference>
<evidence type="ECO:0000256" key="8">
    <source>
        <dbReference type="ARBA" id="ARBA00023180"/>
    </source>
</evidence>
<keyword evidence="3" id="KW-0272">Extracellular matrix</keyword>
<evidence type="ECO:0000256" key="10">
    <source>
        <dbReference type="PROSITE-ProRule" id="PRU00460"/>
    </source>
</evidence>
<dbReference type="FunFam" id="2.10.25.10:FF:000135">
    <property type="entry name" value="Laminin subunit beta 4"/>
    <property type="match status" value="1"/>
</dbReference>
<sequence>CTCNTLGTIDNQGCNVYTGECECKRYVTGRDCNQCLQEHWGLSDDRDGCKACDCDPGGSFDNKCDVITGQCRCRPHVTGRTCNQPEQSYFTGLIDYLVYEAELANGSENCQVVIREPFRDGRENTWTGTGFMRTFEDSTLEFNVDNIQTSMEYDIVIRYEPQVPGRWEDVRVIVERTRPVDPNGPCANSMPQDDIKHTTLPAGARSVAVFPPACLEAGENYKIRLEFKRYDNQIEAPSASVLLDSIALIPRIESIPFFKDSTPNEIRRQEYERYRCGQASYSAQKGAIPDICKKYHYSIGFYVHGGAYSKLCDFNLSCSCK</sequence>
<feature type="non-terminal residue" evidence="13">
    <location>
        <position position="1"/>
    </location>
</feature>
<accession>A0AAD8E770</accession>
<dbReference type="Gene3D" id="2.10.25.10">
    <property type="entry name" value="Laminin"/>
    <property type="match status" value="2"/>
</dbReference>
<dbReference type="SUPFAM" id="SSF57196">
    <property type="entry name" value="EGF/Laminin"/>
    <property type="match status" value="2"/>
</dbReference>
<dbReference type="AlphaFoldDB" id="A0AAD8E770"/>
<evidence type="ECO:0000256" key="1">
    <source>
        <dbReference type="ARBA" id="ARBA00004302"/>
    </source>
</evidence>
<evidence type="ECO:0000256" key="2">
    <source>
        <dbReference type="ARBA" id="ARBA00022525"/>
    </source>
</evidence>
<evidence type="ECO:0000256" key="5">
    <source>
        <dbReference type="ARBA" id="ARBA00022869"/>
    </source>
</evidence>
<feature type="disulfide bond" evidence="10">
    <location>
        <begin position="54"/>
        <end position="71"/>
    </location>
</feature>
<evidence type="ECO:0000256" key="6">
    <source>
        <dbReference type="ARBA" id="ARBA00023054"/>
    </source>
</evidence>
<keyword evidence="4" id="KW-0677">Repeat</keyword>
<keyword evidence="2" id="KW-0964">Secreted</keyword>
<evidence type="ECO:0000256" key="3">
    <source>
        <dbReference type="ARBA" id="ARBA00022530"/>
    </source>
</evidence>
<dbReference type="SMART" id="SM00180">
    <property type="entry name" value="EGF_Lam"/>
    <property type="match status" value="2"/>
</dbReference>
<dbReference type="InterPro" id="IPR013015">
    <property type="entry name" value="Laminin_IV_B"/>
</dbReference>
<dbReference type="GO" id="GO:0005604">
    <property type="term" value="C:basement membrane"/>
    <property type="evidence" value="ECO:0007669"/>
    <property type="project" value="UniProtKB-SubCell"/>
</dbReference>
<feature type="disulfide bond" evidence="10">
    <location>
        <begin position="23"/>
        <end position="32"/>
    </location>
</feature>
<dbReference type="PROSITE" id="PS01248">
    <property type="entry name" value="EGF_LAM_1"/>
    <property type="match status" value="1"/>
</dbReference>
<feature type="domain" description="Laminin EGF-like" evidence="11">
    <location>
        <begin position="52"/>
        <end position="112"/>
    </location>
</feature>
<dbReference type="Pfam" id="PF00053">
    <property type="entry name" value="EGF_laminin"/>
    <property type="match status" value="2"/>
</dbReference>
<feature type="disulfide bond" evidence="10">
    <location>
        <begin position="52"/>
        <end position="64"/>
    </location>
</feature>
<feature type="domain" description="Laminin EGF-like" evidence="11">
    <location>
        <begin position="1"/>
        <end position="51"/>
    </location>
</feature>
<keyword evidence="8" id="KW-0325">Glycoprotein</keyword>
<evidence type="ECO:0000256" key="9">
    <source>
        <dbReference type="ARBA" id="ARBA00023292"/>
    </source>
</evidence>
<comment type="caution">
    <text evidence="13">The sequence shown here is derived from an EMBL/GenBank/DDBJ whole genome shotgun (WGS) entry which is preliminary data.</text>
</comment>
<dbReference type="FunFam" id="2.10.25.10:FF:000011">
    <property type="entry name" value="Cadherin EGF LAG seven-pass G-type receptor"/>
    <property type="match status" value="1"/>
</dbReference>
<dbReference type="GO" id="GO:0030054">
    <property type="term" value="C:cell junction"/>
    <property type="evidence" value="ECO:0007669"/>
    <property type="project" value="UniProtKB-ARBA"/>
</dbReference>
<feature type="disulfide bond" evidence="10">
    <location>
        <begin position="73"/>
        <end position="82"/>
    </location>
</feature>
<evidence type="ECO:0000259" key="11">
    <source>
        <dbReference type="PROSITE" id="PS50027"/>
    </source>
</evidence>
<evidence type="ECO:0000313" key="13">
    <source>
        <dbReference type="EMBL" id="KAJ9579192.1"/>
    </source>
</evidence>
<dbReference type="PANTHER" id="PTHR10574">
    <property type="entry name" value="NETRIN/LAMININ-RELATED"/>
    <property type="match status" value="1"/>
</dbReference>
<comment type="caution">
    <text evidence="10">Lacks conserved residue(s) required for the propagation of feature annotation.</text>
</comment>
<reference evidence="13" key="2">
    <citation type="submission" date="2023-05" db="EMBL/GenBank/DDBJ databases">
        <authorList>
            <person name="Fouks B."/>
        </authorList>
    </citation>
    <scope>NUCLEOTIDE SEQUENCE</scope>
    <source>
        <strain evidence="13">Stay&amp;Tobe</strain>
        <tissue evidence="13">Testes</tissue>
    </source>
</reference>
<dbReference type="GO" id="GO:0048731">
    <property type="term" value="P:system development"/>
    <property type="evidence" value="ECO:0007669"/>
    <property type="project" value="UniProtKB-ARBA"/>
</dbReference>
<dbReference type="PROSITE" id="PS50027">
    <property type="entry name" value="EGF_LAM_2"/>
    <property type="match status" value="2"/>
</dbReference>
<dbReference type="InterPro" id="IPR002049">
    <property type="entry name" value="LE_dom"/>
</dbReference>
<name>A0AAD8E770_DIPPU</name>
<protein>
    <submittedName>
        <fullName evidence="13">Uncharacterized protein</fullName>
    </submittedName>
</protein>
<dbReference type="EMBL" id="JASPKZ010008616">
    <property type="protein sequence ID" value="KAJ9579192.1"/>
    <property type="molecule type" value="Genomic_DNA"/>
</dbReference>
<dbReference type="CDD" id="cd00055">
    <property type="entry name" value="EGF_Lam"/>
    <property type="match status" value="2"/>
</dbReference>
<dbReference type="PROSITE" id="PS51116">
    <property type="entry name" value="LAMININ_IVB"/>
    <property type="match status" value="1"/>
</dbReference>
<dbReference type="PRINTS" id="PR00011">
    <property type="entry name" value="EGFLAMININ"/>
</dbReference>
<dbReference type="GO" id="GO:0009887">
    <property type="term" value="P:animal organ morphogenesis"/>
    <property type="evidence" value="ECO:0007669"/>
    <property type="project" value="TreeGrafter"/>
</dbReference>
<evidence type="ECO:0000256" key="7">
    <source>
        <dbReference type="ARBA" id="ARBA00023157"/>
    </source>
</evidence>